<dbReference type="AlphaFoldDB" id="A0A9J5X4Q6"/>
<proteinExistence type="predicted"/>
<dbReference type="EMBL" id="JACXVP010000010">
    <property type="protein sequence ID" value="KAG5582381.1"/>
    <property type="molecule type" value="Genomic_DNA"/>
</dbReference>
<sequence>MNAIGPDGQNIPFSRSNVPRGSHFCQIFSLTSVENLAMDPVGLHSKTAHFQNQTSSSVGKTLLPIFGT</sequence>
<keyword evidence="2" id="KW-1185">Reference proteome</keyword>
<evidence type="ECO:0000313" key="1">
    <source>
        <dbReference type="EMBL" id="KAG5582381.1"/>
    </source>
</evidence>
<evidence type="ECO:0000313" key="2">
    <source>
        <dbReference type="Proteomes" id="UP000824120"/>
    </source>
</evidence>
<name>A0A9J5X4Q6_SOLCO</name>
<comment type="caution">
    <text evidence="1">The sequence shown here is derived from an EMBL/GenBank/DDBJ whole genome shotgun (WGS) entry which is preliminary data.</text>
</comment>
<dbReference type="Proteomes" id="UP000824120">
    <property type="component" value="Chromosome 10"/>
</dbReference>
<protein>
    <submittedName>
        <fullName evidence="1">Uncharacterized protein</fullName>
    </submittedName>
</protein>
<organism evidence="1 2">
    <name type="scientific">Solanum commersonii</name>
    <name type="common">Commerson's wild potato</name>
    <name type="synonym">Commerson's nightshade</name>
    <dbReference type="NCBI Taxonomy" id="4109"/>
    <lineage>
        <taxon>Eukaryota</taxon>
        <taxon>Viridiplantae</taxon>
        <taxon>Streptophyta</taxon>
        <taxon>Embryophyta</taxon>
        <taxon>Tracheophyta</taxon>
        <taxon>Spermatophyta</taxon>
        <taxon>Magnoliopsida</taxon>
        <taxon>eudicotyledons</taxon>
        <taxon>Gunneridae</taxon>
        <taxon>Pentapetalae</taxon>
        <taxon>asterids</taxon>
        <taxon>lamiids</taxon>
        <taxon>Solanales</taxon>
        <taxon>Solanaceae</taxon>
        <taxon>Solanoideae</taxon>
        <taxon>Solaneae</taxon>
        <taxon>Solanum</taxon>
    </lineage>
</organism>
<reference evidence="1 2" key="1">
    <citation type="submission" date="2020-09" db="EMBL/GenBank/DDBJ databases">
        <title>De no assembly of potato wild relative species, Solanum commersonii.</title>
        <authorList>
            <person name="Cho K."/>
        </authorList>
    </citation>
    <scope>NUCLEOTIDE SEQUENCE [LARGE SCALE GENOMIC DNA]</scope>
    <source>
        <strain evidence="1">LZ3.2</strain>
        <tissue evidence="1">Leaf</tissue>
    </source>
</reference>
<gene>
    <name evidence="1" type="ORF">H5410_053008</name>
</gene>
<accession>A0A9J5X4Q6</accession>